<gene>
    <name evidence="1" type="ORF">NN4_83370</name>
</gene>
<dbReference type="EMBL" id="BJXA01000116">
    <property type="protein sequence ID" value="GEM43818.1"/>
    <property type="molecule type" value="Genomic_DNA"/>
</dbReference>
<evidence type="ECO:0000313" key="2">
    <source>
        <dbReference type="Proteomes" id="UP000321424"/>
    </source>
</evidence>
<accession>A0A511MUC2</accession>
<name>A0A511MUC2_9NOCA</name>
<reference evidence="1 2" key="1">
    <citation type="submission" date="2019-07" db="EMBL/GenBank/DDBJ databases">
        <title>Whole genome shotgun sequence of Nocardia ninae NBRC 108245.</title>
        <authorList>
            <person name="Hosoyama A."/>
            <person name="Uohara A."/>
            <person name="Ohji S."/>
            <person name="Ichikawa N."/>
        </authorList>
    </citation>
    <scope>NUCLEOTIDE SEQUENCE [LARGE SCALE GENOMIC DNA]</scope>
    <source>
        <strain evidence="1 2">NBRC 108245</strain>
    </source>
</reference>
<proteinExistence type="predicted"/>
<dbReference type="Proteomes" id="UP000321424">
    <property type="component" value="Unassembled WGS sequence"/>
</dbReference>
<evidence type="ECO:0000313" key="1">
    <source>
        <dbReference type="EMBL" id="GEM43818.1"/>
    </source>
</evidence>
<protein>
    <submittedName>
        <fullName evidence="1">Uncharacterized protein</fullName>
    </submittedName>
</protein>
<sequence length="123" mass="13281">MLCEDSADCLAGPVKVFTPRFAIGRQRPVRVKSGNTTVFMDDIMPMASVCAAVVLFGQLRDYFGCDSEVHADDGSAFSCSRQWAGVEGVDRVFELAASESVRKQLDLMSALAGEAGGSQRVRR</sequence>
<keyword evidence="2" id="KW-1185">Reference proteome</keyword>
<comment type="caution">
    <text evidence="1">The sequence shown here is derived from an EMBL/GenBank/DDBJ whole genome shotgun (WGS) entry which is preliminary data.</text>
</comment>
<dbReference type="AlphaFoldDB" id="A0A511MUC2"/>
<organism evidence="1 2">
    <name type="scientific">Nocardia ninae NBRC 108245</name>
    <dbReference type="NCBI Taxonomy" id="1210091"/>
    <lineage>
        <taxon>Bacteria</taxon>
        <taxon>Bacillati</taxon>
        <taxon>Actinomycetota</taxon>
        <taxon>Actinomycetes</taxon>
        <taxon>Mycobacteriales</taxon>
        <taxon>Nocardiaceae</taxon>
        <taxon>Nocardia</taxon>
    </lineage>
</organism>